<dbReference type="Proteomes" id="UP000243217">
    <property type="component" value="Unassembled WGS sequence"/>
</dbReference>
<dbReference type="GO" id="GO:0005524">
    <property type="term" value="F:ATP binding"/>
    <property type="evidence" value="ECO:0007669"/>
    <property type="project" value="InterPro"/>
</dbReference>
<reference evidence="4 5" key="1">
    <citation type="journal article" date="2014" name="Genome Biol. Evol.">
        <title>The secreted proteins of Achlya hypogyna and Thraustotheca clavata identify the ancestral oomycete secretome and reveal gene acquisitions by horizontal gene transfer.</title>
        <authorList>
            <person name="Misner I."/>
            <person name="Blouin N."/>
            <person name="Leonard G."/>
            <person name="Richards T.A."/>
            <person name="Lane C.E."/>
        </authorList>
    </citation>
    <scope>NUCLEOTIDE SEQUENCE [LARGE SCALE GENOMIC DNA]</scope>
    <source>
        <strain evidence="4 5">ATCC 34112</strain>
    </source>
</reference>
<accession>A0A1V9ZF77</accession>
<evidence type="ECO:0000313" key="4">
    <source>
        <dbReference type="EMBL" id="OQR96643.1"/>
    </source>
</evidence>
<keyword evidence="1" id="KW-1133">Transmembrane helix</keyword>
<feature type="transmembrane region" description="Helical" evidence="1">
    <location>
        <begin position="282"/>
        <end position="304"/>
    </location>
</feature>
<name>A0A1V9ZF77_9STRA</name>
<keyword evidence="4" id="KW-0808">Transferase</keyword>
<comment type="caution">
    <text evidence="4">The sequence shown here is derived from an EMBL/GenBank/DDBJ whole genome shotgun (WGS) entry which is preliminary data.</text>
</comment>
<feature type="signal peptide" evidence="2">
    <location>
        <begin position="1"/>
        <end position="20"/>
    </location>
</feature>
<dbReference type="GO" id="GO:0004674">
    <property type="term" value="F:protein serine/threonine kinase activity"/>
    <property type="evidence" value="ECO:0007669"/>
    <property type="project" value="TreeGrafter"/>
</dbReference>
<keyword evidence="1" id="KW-0812">Transmembrane</keyword>
<dbReference type="Gene3D" id="1.10.510.10">
    <property type="entry name" value="Transferase(Phosphotransferase) domain 1"/>
    <property type="match status" value="1"/>
</dbReference>
<dbReference type="InterPro" id="IPR000719">
    <property type="entry name" value="Prot_kinase_dom"/>
</dbReference>
<evidence type="ECO:0000256" key="1">
    <source>
        <dbReference type="SAM" id="Phobius"/>
    </source>
</evidence>
<dbReference type="InterPro" id="IPR008271">
    <property type="entry name" value="Ser/Thr_kinase_AS"/>
</dbReference>
<dbReference type="EMBL" id="JNBS01001958">
    <property type="protein sequence ID" value="OQR96643.1"/>
    <property type="molecule type" value="Genomic_DNA"/>
</dbReference>
<dbReference type="SMART" id="SM00220">
    <property type="entry name" value="S_TKc"/>
    <property type="match status" value="1"/>
</dbReference>
<feature type="non-terminal residue" evidence="4">
    <location>
        <position position="510"/>
    </location>
</feature>
<proteinExistence type="predicted"/>
<gene>
    <name evidence="4" type="ORF">THRCLA_21991</name>
</gene>
<dbReference type="STRING" id="74557.A0A1V9ZF77"/>
<evidence type="ECO:0000259" key="3">
    <source>
        <dbReference type="PROSITE" id="PS50011"/>
    </source>
</evidence>
<keyword evidence="4" id="KW-0418">Kinase</keyword>
<dbReference type="PANTHER" id="PTHR44329">
    <property type="entry name" value="SERINE/THREONINE-PROTEIN KINASE TNNI3K-RELATED"/>
    <property type="match status" value="1"/>
</dbReference>
<evidence type="ECO:0000313" key="5">
    <source>
        <dbReference type="Proteomes" id="UP000243217"/>
    </source>
</evidence>
<dbReference type="PROSITE" id="PS50011">
    <property type="entry name" value="PROTEIN_KINASE_DOM"/>
    <property type="match status" value="1"/>
</dbReference>
<dbReference type="InterPro" id="IPR051681">
    <property type="entry name" value="Ser/Thr_Kinases-Pseudokinases"/>
</dbReference>
<organism evidence="4 5">
    <name type="scientific">Thraustotheca clavata</name>
    <dbReference type="NCBI Taxonomy" id="74557"/>
    <lineage>
        <taxon>Eukaryota</taxon>
        <taxon>Sar</taxon>
        <taxon>Stramenopiles</taxon>
        <taxon>Oomycota</taxon>
        <taxon>Saprolegniomycetes</taxon>
        <taxon>Saprolegniales</taxon>
        <taxon>Achlyaceae</taxon>
        <taxon>Thraustotheca</taxon>
    </lineage>
</organism>
<dbReference type="AlphaFoldDB" id="A0A1V9ZF77"/>
<dbReference type="Pfam" id="PF07714">
    <property type="entry name" value="PK_Tyr_Ser-Thr"/>
    <property type="match status" value="1"/>
</dbReference>
<keyword evidence="5" id="KW-1185">Reference proteome</keyword>
<keyword evidence="2" id="KW-0732">Signal</keyword>
<protein>
    <submittedName>
        <fullName evidence="4">Kinase</fullName>
    </submittedName>
</protein>
<dbReference type="OrthoDB" id="5966500at2759"/>
<dbReference type="SUPFAM" id="SSF56112">
    <property type="entry name" value="Protein kinase-like (PK-like)"/>
    <property type="match status" value="1"/>
</dbReference>
<keyword evidence="1" id="KW-0472">Membrane</keyword>
<evidence type="ECO:0000256" key="2">
    <source>
        <dbReference type="SAM" id="SignalP"/>
    </source>
</evidence>
<dbReference type="PROSITE" id="PS00108">
    <property type="entry name" value="PROTEIN_KINASE_ST"/>
    <property type="match status" value="1"/>
</dbReference>
<dbReference type="InterPro" id="IPR011009">
    <property type="entry name" value="Kinase-like_dom_sf"/>
</dbReference>
<feature type="domain" description="Protein kinase" evidence="3">
    <location>
        <begin position="347"/>
        <end position="510"/>
    </location>
</feature>
<dbReference type="PANTHER" id="PTHR44329:SF214">
    <property type="entry name" value="PROTEIN KINASE DOMAIN-CONTAINING PROTEIN"/>
    <property type="match status" value="1"/>
</dbReference>
<sequence length="510" mass="55984">MPPVQTVVGLVMVLIHAVNSVSCPYSAYASTFTVDYCNMTDAILCIVDSTCQTTQLFTQKGDVIKDSPQSEIFFIKTPAVYLAQLPKTTDTAVIFYNSVRKVGPLTIDTSVTSIIFEANTGLDLSTAVFPSTITEMYLNLLSTCLIMVIARLQIEDEQLCQQLSRMDSSLHCTCLFAFSIYGWQNKFTAVQNIDFSKAIEIKFDTCPQIKIFSNANFTTFTIDPTTYTALQNVSIFLVGDIDVSESCNAPNKKMPLQTYTVCVTPAKYANPIETTKSSSSNVGLIVGVSVGAVVVILAIVFFILKRRKKTDNEGYKSYTDGTVGTTITGVGVNLAELELLRLDEQALTRVQSVAQGAFGEVWRGEYKGQIVAIKCMLPGKSSRNEILLLIDEIKLTAILDSPLIVKTIGAAWRVPSELQMVIEWMDRGDLKNALESSKPSISGNDAPKFPWSEKLKCLLAIADGLVYLHSLDIVHRDLKSRNVLMDSTKGTKLTDFGVSREVTSETMTIG</sequence>
<dbReference type="InterPro" id="IPR001245">
    <property type="entry name" value="Ser-Thr/Tyr_kinase_cat_dom"/>
</dbReference>
<feature type="chain" id="PRO_5012212866" evidence="2">
    <location>
        <begin position="21"/>
        <end position="510"/>
    </location>
</feature>